<dbReference type="OrthoDB" id="2752724at2759"/>
<reference evidence="2 3" key="1">
    <citation type="journal article" date="2012" name="BMC Genomics">
        <title>Comparative genomics of the white-rot fungi, Phanerochaete carnosa and P. chrysosporium, to elucidate the genetic basis of the distinct wood types they colonize.</title>
        <authorList>
            <person name="Suzuki H."/>
            <person name="MacDonald J."/>
            <person name="Syed K."/>
            <person name="Salamov A."/>
            <person name="Hori C."/>
            <person name="Aerts A."/>
            <person name="Henrissat B."/>
            <person name="Wiebenga A."/>
            <person name="vanKuyk P.A."/>
            <person name="Barry K."/>
            <person name="Lindquist E."/>
            <person name="LaButti K."/>
            <person name="Lapidus A."/>
            <person name="Lucas S."/>
            <person name="Coutinho P."/>
            <person name="Gong Y."/>
            <person name="Samejima M."/>
            <person name="Mahadevan R."/>
            <person name="Abou-Zaid M."/>
            <person name="de Vries R.P."/>
            <person name="Igarashi K."/>
            <person name="Yadav J.S."/>
            <person name="Grigoriev I.V."/>
            <person name="Master E.R."/>
        </authorList>
    </citation>
    <scope>NUCLEOTIDE SEQUENCE [LARGE SCALE GENOMIC DNA]</scope>
    <source>
        <strain evidence="2 3">HHB-10118-sp</strain>
    </source>
</reference>
<dbReference type="EMBL" id="JH930468">
    <property type="protein sequence ID" value="EKM60745.1"/>
    <property type="molecule type" value="Genomic_DNA"/>
</dbReference>
<dbReference type="Proteomes" id="UP000008370">
    <property type="component" value="Unassembled WGS sequence"/>
</dbReference>
<evidence type="ECO:0000313" key="2">
    <source>
        <dbReference type="EMBL" id="EKM60745.1"/>
    </source>
</evidence>
<organism evidence="2 3">
    <name type="scientific">Phanerochaete carnosa (strain HHB-10118-sp)</name>
    <name type="common">White-rot fungus</name>
    <name type="synonym">Peniophora carnosa</name>
    <dbReference type="NCBI Taxonomy" id="650164"/>
    <lineage>
        <taxon>Eukaryota</taxon>
        <taxon>Fungi</taxon>
        <taxon>Dikarya</taxon>
        <taxon>Basidiomycota</taxon>
        <taxon>Agaricomycotina</taxon>
        <taxon>Agaricomycetes</taxon>
        <taxon>Polyporales</taxon>
        <taxon>Phanerochaetaceae</taxon>
        <taxon>Phanerochaete</taxon>
    </lineage>
</organism>
<dbReference type="RefSeq" id="XP_007390192.1">
    <property type="nucleotide sequence ID" value="XM_007390130.1"/>
</dbReference>
<dbReference type="HOGENOM" id="CLU_863402_0_0_1"/>
<feature type="compositionally biased region" description="Low complexity" evidence="1">
    <location>
        <begin position="1"/>
        <end position="10"/>
    </location>
</feature>
<feature type="compositionally biased region" description="Low complexity" evidence="1">
    <location>
        <begin position="117"/>
        <end position="126"/>
    </location>
</feature>
<protein>
    <submittedName>
        <fullName evidence="2">Uncharacterized protein</fullName>
    </submittedName>
</protein>
<feature type="region of interest" description="Disordered" evidence="1">
    <location>
        <begin position="1"/>
        <end position="36"/>
    </location>
</feature>
<gene>
    <name evidence="2" type="ORF">PHACADRAFT_246859</name>
</gene>
<keyword evidence="3" id="KW-1185">Reference proteome</keyword>
<dbReference type="KEGG" id="pco:PHACADRAFT_246859"/>
<evidence type="ECO:0000313" key="3">
    <source>
        <dbReference type="Proteomes" id="UP000008370"/>
    </source>
</evidence>
<accession>K5WMR6</accession>
<feature type="region of interest" description="Disordered" evidence="1">
    <location>
        <begin position="117"/>
        <end position="198"/>
    </location>
</feature>
<dbReference type="InParanoid" id="K5WMR6"/>
<dbReference type="AlphaFoldDB" id="K5WMR6"/>
<dbReference type="GeneID" id="18913921"/>
<evidence type="ECO:0000256" key="1">
    <source>
        <dbReference type="SAM" id="MobiDB-lite"/>
    </source>
</evidence>
<sequence>MHSSLSSPSARRSERRRPQSSAHRRTMQGTSHYSAACAGDKDMAEWIRSGRGAKQSSATVSTLCTYSQDDENVGLPILDIPLADLVISSSDWASSTTRGDPFGSQCFLLDVPEISSTTASSTTSTTDFEDNDDGSWPGPMQRTPSNSSPEPSDAVATEILTHTRHRSTSISSTVSRPAPARSILSTGSSMRTKRARAPPSVKFLDMPTIHFEDEDEDASPNVPSPSSTALTKSRVFGFFGWLATVGKGKKMESLVPERPPISGPFPLWEKPLRRNDNACRSAGAADTRSIRSVRSQSSIRSAMSFRSIRSCASRVQGYWSRLNGRDP</sequence>
<proteinExistence type="predicted"/>
<name>K5WMR6_PHACS</name>